<dbReference type="PANTHER" id="PTHR11082:SF36">
    <property type="entry name" value="DUS-LIKE FMN-BINDING DOMAIN-CONTAINING PROTEIN"/>
    <property type="match status" value="1"/>
</dbReference>
<dbReference type="Gene3D" id="3.20.20.70">
    <property type="entry name" value="Aldolase class I"/>
    <property type="match status" value="1"/>
</dbReference>
<evidence type="ECO:0000259" key="1">
    <source>
        <dbReference type="Pfam" id="PF01207"/>
    </source>
</evidence>
<sequence length="288" mass="29543">MTATSPAPASPLAGSDADPFLVAASLSGKSDAAWARAAAAHVDCAVLGGIALDPASREAASDLVARGRSEFLPEDPVAWIDRQLRALADAPVRPAVNVRSATVDPVREAAAVCAKHGAGCEINAHCRQPELRAVGCGETLLADRERLAEYVAAAAETGATTGVKVRAEVEGVDLVAVARAVAEAGADWIHVDAMDSEAVVAEVAEVAESIRSAGSDADPAAAPTVVANNGVRGRETVQEYAAYGADAVSVGRPSDDPRVLSRVADAVVDWRDGDLIARPDESDREISP</sequence>
<dbReference type="InterPro" id="IPR013785">
    <property type="entry name" value="Aldolase_TIM"/>
</dbReference>
<dbReference type="PANTHER" id="PTHR11082">
    <property type="entry name" value="TRNA-DIHYDROURIDINE SYNTHASE"/>
    <property type="match status" value="1"/>
</dbReference>
<reference evidence="2 3" key="1">
    <citation type="submission" date="2016-10" db="EMBL/GenBank/DDBJ databases">
        <authorList>
            <person name="Varghese N."/>
            <person name="Submissions S."/>
        </authorList>
    </citation>
    <scope>NUCLEOTIDE SEQUENCE [LARGE SCALE GENOMIC DNA]</scope>
    <source>
        <strain evidence="2 3">CGMCC 1.6377</strain>
    </source>
</reference>
<keyword evidence="3" id="KW-1185">Reference proteome</keyword>
<dbReference type="Proteomes" id="UP000323537">
    <property type="component" value="Unassembled WGS sequence"/>
</dbReference>
<proteinExistence type="predicted"/>
<gene>
    <name evidence="2" type="ORF">SAMN04488066_11524</name>
</gene>
<dbReference type="Pfam" id="PF01207">
    <property type="entry name" value="Dus"/>
    <property type="match status" value="1"/>
</dbReference>
<evidence type="ECO:0000313" key="2">
    <source>
        <dbReference type="EMBL" id="SFH65310.1"/>
    </source>
</evidence>
<evidence type="ECO:0000313" key="3">
    <source>
        <dbReference type="Proteomes" id="UP000323537"/>
    </source>
</evidence>
<dbReference type="AlphaFoldDB" id="A0A1I3BT09"/>
<dbReference type="RefSeq" id="WP_223174306.1">
    <property type="nucleotide sequence ID" value="NZ_BAAADP010000002.1"/>
</dbReference>
<accession>A0A1I3BT09</accession>
<dbReference type="InterPro" id="IPR035587">
    <property type="entry name" value="DUS-like_FMN-bd"/>
</dbReference>
<feature type="domain" description="DUS-like FMN-binding" evidence="1">
    <location>
        <begin position="95"/>
        <end position="260"/>
    </location>
</feature>
<organism evidence="2 3">
    <name type="scientific">Halorubrum aquaticum</name>
    <dbReference type="NCBI Taxonomy" id="387340"/>
    <lineage>
        <taxon>Archaea</taxon>
        <taxon>Methanobacteriati</taxon>
        <taxon>Methanobacteriota</taxon>
        <taxon>Stenosarchaea group</taxon>
        <taxon>Halobacteria</taxon>
        <taxon>Halobacteriales</taxon>
        <taxon>Haloferacaceae</taxon>
        <taxon>Halorubrum</taxon>
    </lineage>
</organism>
<name>A0A1I3BT09_9EURY</name>
<protein>
    <submittedName>
        <fullName evidence="2">TIM-barrel protein, putative</fullName>
    </submittedName>
</protein>
<dbReference type="EMBL" id="FOPZ01000015">
    <property type="protein sequence ID" value="SFH65310.1"/>
    <property type="molecule type" value="Genomic_DNA"/>
</dbReference>
<dbReference type="SUPFAM" id="SSF51395">
    <property type="entry name" value="FMN-linked oxidoreductases"/>
    <property type="match status" value="1"/>
</dbReference>